<dbReference type="Proteomes" id="UP000297475">
    <property type="component" value="Unassembled WGS sequence"/>
</dbReference>
<keyword evidence="1" id="KW-0812">Transmembrane</keyword>
<feature type="transmembrane region" description="Helical" evidence="1">
    <location>
        <begin position="165"/>
        <end position="183"/>
    </location>
</feature>
<keyword evidence="1" id="KW-1133">Transmembrane helix</keyword>
<feature type="transmembrane region" description="Helical" evidence="1">
    <location>
        <begin position="332"/>
        <end position="351"/>
    </location>
</feature>
<feature type="transmembrane region" description="Helical" evidence="1">
    <location>
        <begin position="12"/>
        <end position="35"/>
    </location>
</feature>
<feature type="transmembrane region" description="Helical" evidence="1">
    <location>
        <begin position="395"/>
        <end position="428"/>
    </location>
</feature>
<keyword evidence="4" id="KW-1185">Reference proteome</keyword>
<evidence type="ECO:0000313" key="3">
    <source>
        <dbReference type="EMBL" id="TGG93429.1"/>
    </source>
</evidence>
<dbReference type="PANTHER" id="PTHR35342:SF5">
    <property type="entry name" value="TRICARBOXYLIC TRANSPORT PROTEIN"/>
    <property type="match status" value="1"/>
</dbReference>
<proteinExistence type="predicted"/>
<organism evidence="3 4">
    <name type="scientific">Natronospirillum operosum</name>
    <dbReference type="NCBI Taxonomy" id="2759953"/>
    <lineage>
        <taxon>Bacteria</taxon>
        <taxon>Pseudomonadati</taxon>
        <taxon>Pseudomonadota</taxon>
        <taxon>Gammaproteobacteria</taxon>
        <taxon>Oceanospirillales</taxon>
        <taxon>Natronospirillaceae</taxon>
        <taxon>Natronospirillum</taxon>
    </lineage>
</organism>
<dbReference type="OrthoDB" id="9791872at2"/>
<dbReference type="RefSeq" id="WP_135483138.1">
    <property type="nucleotide sequence ID" value="NZ_SRMF01000003.1"/>
</dbReference>
<feature type="domain" description="DUF112" evidence="2">
    <location>
        <begin position="22"/>
        <end position="440"/>
    </location>
</feature>
<sequence length="505" mass="52871">MNMDFVAGAIGEALSISSLIGIGGGVLLGYIIGVIPGLNRSVAIAIAIPLTFYMSPFIAISFLIGLSKGTAAGSAVSAILLNAPGEASSAATCLDGYPLARQGRPRTALKVGLFASVLGDILATTILIFVAIPFARVALMFGPYEMAAILAFALVFIAGLSSGSLFKGLAAGGLGIFLGTIGLDAQTGLPRMTFGYTELMDGMPLIAVAIGTLALSEMFVQSERLRYERDSMSVKLDNSDKDKLGWKEFLTTVPSIFRGTAVGTVVGALPGLGPSVGSFMSYGMAKKASKTPERFGKGAPEGIAASESADNAVIPAALIPLFGLGIPGNVSAALLVGAFAIHGITVGPLLLRDEPELLYSIFAGMIVASLIMLVLGWFGLRIFAQITRVPPHIVIPIVIFFCLSGIMLQGYGPFGLIVLVAFALVGFVMKRYDYSFVTFLVAFIITPMLELNLRQSIILSRGDPMVLMNRPIAVFFIVCTIIALVMLAWRTMKKGKPVAGADPAA</sequence>
<dbReference type="InterPro" id="IPR002823">
    <property type="entry name" value="DUF112_TM"/>
</dbReference>
<accession>A0A4Z0W8V5</accession>
<dbReference type="PANTHER" id="PTHR35342">
    <property type="entry name" value="TRICARBOXYLIC TRANSPORT PROTEIN"/>
    <property type="match status" value="1"/>
</dbReference>
<evidence type="ECO:0000256" key="1">
    <source>
        <dbReference type="SAM" id="Phobius"/>
    </source>
</evidence>
<feature type="transmembrane region" description="Helical" evidence="1">
    <location>
        <begin position="41"/>
        <end position="64"/>
    </location>
</feature>
<comment type="caution">
    <text evidence="3">The sequence shown here is derived from an EMBL/GenBank/DDBJ whole genome shotgun (WGS) entry which is preliminary data.</text>
</comment>
<name>A0A4Z0W8V5_9GAMM</name>
<protein>
    <submittedName>
        <fullName evidence="3">Tricarboxylate transporter family protein</fullName>
    </submittedName>
</protein>
<dbReference type="Pfam" id="PF01970">
    <property type="entry name" value="TctA"/>
    <property type="match status" value="1"/>
</dbReference>
<dbReference type="EMBL" id="SRMF01000003">
    <property type="protein sequence ID" value="TGG93429.1"/>
    <property type="molecule type" value="Genomic_DNA"/>
</dbReference>
<feature type="transmembrane region" description="Helical" evidence="1">
    <location>
        <begin position="434"/>
        <end position="451"/>
    </location>
</feature>
<feature type="transmembrane region" description="Helical" evidence="1">
    <location>
        <begin position="357"/>
        <end position="383"/>
    </location>
</feature>
<feature type="transmembrane region" description="Helical" evidence="1">
    <location>
        <begin position="111"/>
        <end position="132"/>
    </location>
</feature>
<keyword evidence="1" id="KW-0472">Membrane</keyword>
<gene>
    <name evidence="3" type="ORF">E4656_10290</name>
</gene>
<feature type="transmembrane region" description="Helical" evidence="1">
    <location>
        <begin position="138"/>
        <end position="158"/>
    </location>
</feature>
<evidence type="ECO:0000313" key="4">
    <source>
        <dbReference type="Proteomes" id="UP000297475"/>
    </source>
</evidence>
<dbReference type="AlphaFoldDB" id="A0A4Z0W8V5"/>
<feature type="transmembrane region" description="Helical" evidence="1">
    <location>
        <begin position="203"/>
        <end position="220"/>
    </location>
</feature>
<feature type="transmembrane region" description="Helical" evidence="1">
    <location>
        <begin position="472"/>
        <end position="489"/>
    </location>
</feature>
<evidence type="ECO:0000259" key="2">
    <source>
        <dbReference type="Pfam" id="PF01970"/>
    </source>
</evidence>
<reference evidence="3 4" key="1">
    <citation type="submission" date="2019-04" db="EMBL/GenBank/DDBJ databases">
        <title>Natronospirillum operosus gen. nov., sp. nov., a haloalkaliphilic satellite isolated from decaying biomass of laboratory culture of cyanobacterium Geitlerinema sp. and proposal of Natronospirillaceae fam. nov. and Saccharospirillaceae fam. nov.</title>
        <authorList>
            <person name="Kevbrin V."/>
            <person name="Boltyanskaya Y."/>
            <person name="Koziaeva V."/>
            <person name="Grouzdev D.S."/>
            <person name="Park M."/>
            <person name="Cho J."/>
        </authorList>
    </citation>
    <scope>NUCLEOTIDE SEQUENCE [LARGE SCALE GENOMIC DNA]</scope>
    <source>
        <strain evidence="3 4">G-116</strain>
    </source>
</reference>